<name>A0AA41YK19_9PROT</name>
<reference evidence="3" key="2">
    <citation type="submission" date="2022-10" db="EMBL/GenBank/DDBJ databases">
        <authorList>
            <person name="Trinh H.N."/>
        </authorList>
    </citation>
    <scope>NUCLEOTIDE SEQUENCE</scope>
    <source>
        <strain evidence="3">RN2-1</strain>
    </source>
</reference>
<comment type="caution">
    <text evidence="3">The sequence shown here is derived from an EMBL/GenBank/DDBJ whole genome shotgun (WGS) entry which is preliminary data.</text>
</comment>
<dbReference type="GO" id="GO:0016787">
    <property type="term" value="F:hydrolase activity"/>
    <property type="evidence" value="ECO:0007669"/>
    <property type="project" value="UniProtKB-KW"/>
</dbReference>
<reference evidence="3" key="1">
    <citation type="submission" date="2022-09" db="EMBL/GenBank/DDBJ databases">
        <title>Rhodovastum sp. nov. RN2-1 isolated from soil in Seongnam, South Korea.</title>
        <authorList>
            <person name="Le N.T."/>
        </authorList>
    </citation>
    <scope>NUCLEOTIDE SEQUENCE</scope>
    <source>
        <strain evidence="3">RN2-1</strain>
    </source>
</reference>
<proteinExistence type="predicted"/>
<dbReference type="RefSeq" id="WP_264712154.1">
    <property type="nucleotide sequence ID" value="NZ_JAPDNT010000001.1"/>
</dbReference>
<dbReference type="PANTHER" id="PTHR12277">
    <property type="entry name" value="ALPHA/BETA HYDROLASE DOMAIN-CONTAINING PROTEIN"/>
    <property type="match status" value="1"/>
</dbReference>
<sequence length="273" mass="29005">MSLVRMALNLLLGALALYVVLLVGLYALQRRIIFLPDRTRPDPVAAGVPEVRVVPIATADGLTLYAWTVPPAVPDGFVVLYLHGNGGNVGNRAGRIQRFMAAGWGVLMPEYRGYGGNPGSPSEAGLLEDARAAFATLRRMGVPPARTLLWGESLGTALAVRLATEADVAAVLLESPYTSMADLARLRYPFVPVDRLLKDRFESLSRIGAVRAPVLVMHGAHDTIVPPAMGRAMHAAAKGPAELWLAPDAGHNDLATFGAVEAAVGFVDRVTGR</sequence>
<dbReference type="Proteomes" id="UP001165679">
    <property type="component" value="Unassembled WGS sequence"/>
</dbReference>
<accession>A0AA41YK19</accession>
<dbReference type="Gene3D" id="3.40.50.1820">
    <property type="entry name" value="alpha/beta hydrolase"/>
    <property type="match status" value="1"/>
</dbReference>
<evidence type="ECO:0000259" key="2">
    <source>
        <dbReference type="Pfam" id="PF12146"/>
    </source>
</evidence>
<keyword evidence="1" id="KW-1133">Transmembrane helix</keyword>
<feature type="domain" description="Serine aminopeptidase S33" evidence="2">
    <location>
        <begin position="78"/>
        <end position="182"/>
    </location>
</feature>
<dbReference type="InterPro" id="IPR022742">
    <property type="entry name" value="Hydrolase_4"/>
</dbReference>
<keyword evidence="1" id="KW-0472">Membrane</keyword>
<keyword evidence="1" id="KW-0812">Transmembrane</keyword>
<keyword evidence="3" id="KW-0378">Hydrolase</keyword>
<organism evidence="3 4">
    <name type="scientific">Limobrevibacterium gyesilva</name>
    <dbReference type="NCBI Taxonomy" id="2991712"/>
    <lineage>
        <taxon>Bacteria</taxon>
        <taxon>Pseudomonadati</taxon>
        <taxon>Pseudomonadota</taxon>
        <taxon>Alphaproteobacteria</taxon>
        <taxon>Acetobacterales</taxon>
        <taxon>Acetobacteraceae</taxon>
        <taxon>Limobrevibacterium</taxon>
    </lineage>
</organism>
<protein>
    <submittedName>
        <fullName evidence="3">Alpha/beta fold hydrolase</fullName>
    </submittedName>
</protein>
<dbReference type="PANTHER" id="PTHR12277:SF81">
    <property type="entry name" value="PROTEIN ABHD13"/>
    <property type="match status" value="1"/>
</dbReference>
<dbReference type="SUPFAM" id="SSF53474">
    <property type="entry name" value="alpha/beta-Hydrolases"/>
    <property type="match status" value="1"/>
</dbReference>
<dbReference type="EMBL" id="JAPDNT010000001">
    <property type="protein sequence ID" value="MCW3473572.1"/>
    <property type="molecule type" value="Genomic_DNA"/>
</dbReference>
<dbReference type="AlphaFoldDB" id="A0AA41YK19"/>
<gene>
    <name evidence="3" type="ORF">OL599_03190</name>
</gene>
<evidence type="ECO:0000256" key="1">
    <source>
        <dbReference type="SAM" id="Phobius"/>
    </source>
</evidence>
<keyword evidence="4" id="KW-1185">Reference proteome</keyword>
<evidence type="ECO:0000313" key="4">
    <source>
        <dbReference type="Proteomes" id="UP001165679"/>
    </source>
</evidence>
<evidence type="ECO:0000313" key="3">
    <source>
        <dbReference type="EMBL" id="MCW3473572.1"/>
    </source>
</evidence>
<dbReference type="Pfam" id="PF12146">
    <property type="entry name" value="Hydrolase_4"/>
    <property type="match status" value="1"/>
</dbReference>
<feature type="transmembrane region" description="Helical" evidence="1">
    <location>
        <begin position="6"/>
        <end position="28"/>
    </location>
</feature>
<dbReference type="InterPro" id="IPR029058">
    <property type="entry name" value="AB_hydrolase_fold"/>
</dbReference>